<evidence type="ECO:0000313" key="4">
    <source>
        <dbReference type="Proteomes" id="UP000199397"/>
    </source>
</evidence>
<keyword evidence="2" id="KW-0812">Transmembrane</keyword>
<reference evidence="3 4" key="1">
    <citation type="submission" date="2016-10" db="EMBL/GenBank/DDBJ databases">
        <authorList>
            <person name="de Groot N.N."/>
        </authorList>
    </citation>
    <scope>NUCLEOTIDE SEQUENCE [LARGE SCALE GENOMIC DNA]</scope>
    <source>
        <strain evidence="3 4">DSM 21228</strain>
    </source>
</reference>
<protein>
    <submittedName>
        <fullName evidence="3">Uncharacterized protein</fullName>
    </submittedName>
</protein>
<organism evidence="3 4">
    <name type="scientific">Thiothrix caldifontis</name>
    <dbReference type="NCBI Taxonomy" id="525918"/>
    <lineage>
        <taxon>Bacteria</taxon>
        <taxon>Pseudomonadati</taxon>
        <taxon>Pseudomonadota</taxon>
        <taxon>Gammaproteobacteria</taxon>
        <taxon>Thiotrichales</taxon>
        <taxon>Thiotrichaceae</taxon>
        <taxon>Thiothrix</taxon>
    </lineage>
</organism>
<keyword evidence="2" id="KW-1133">Transmembrane helix</keyword>
<evidence type="ECO:0000313" key="3">
    <source>
        <dbReference type="EMBL" id="SEA81055.1"/>
    </source>
</evidence>
<dbReference type="EMBL" id="FNQP01000014">
    <property type="protein sequence ID" value="SEA81055.1"/>
    <property type="molecule type" value="Genomic_DNA"/>
</dbReference>
<gene>
    <name evidence="3" type="ORF">SAMN05660964_02499</name>
</gene>
<dbReference type="AlphaFoldDB" id="A0A1H4E7N8"/>
<feature type="region of interest" description="Disordered" evidence="1">
    <location>
        <begin position="47"/>
        <end position="69"/>
    </location>
</feature>
<dbReference type="STRING" id="525918.SAMN05660964_02499"/>
<proteinExistence type="predicted"/>
<keyword evidence="2" id="KW-0472">Membrane</keyword>
<accession>A0A1H4E7N8</accession>
<dbReference type="OrthoDB" id="5624668at2"/>
<feature type="transmembrane region" description="Helical" evidence="2">
    <location>
        <begin position="20"/>
        <end position="38"/>
    </location>
</feature>
<feature type="compositionally biased region" description="Polar residues" evidence="1">
    <location>
        <begin position="47"/>
        <end position="68"/>
    </location>
</feature>
<dbReference type="Proteomes" id="UP000199397">
    <property type="component" value="Unassembled WGS sequence"/>
</dbReference>
<dbReference type="RefSeq" id="WP_093069111.1">
    <property type="nucleotide sequence ID" value="NZ_FNQP01000014.1"/>
</dbReference>
<evidence type="ECO:0000256" key="1">
    <source>
        <dbReference type="SAM" id="MobiDB-lite"/>
    </source>
</evidence>
<name>A0A1H4E7N8_9GAMM</name>
<sequence length="231" mass="24538">MTTARYTVKGGHREQMKRELIGLVIGTTLLMTGMAFLFSQNIGATNNDSGVPNVTASKPDTTPPTSEVTKPVATPTLAALDVTPHDTTKIIPDAAPAPAIAEIKATALNVAEITPNAKADEKVEEITPEAKSDETTVPPAEVSTGWIYAGQFANGKWSEAGLKIGAELPINSKKYALSWGATVREHPPRNSGSNKLGKTLGNLTTGQEIEIIQVKKSGSKGHVWLEIKYPQ</sequence>
<evidence type="ECO:0000256" key="2">
    <source>
        <dbReference type="SAM" id="Phobius"/>
    </source>
</evidence>
<keyword evidence="4" id="KW-1185">Reference proteome</keyword>